<name>A0ABT8M8D6_9EURY</name>
<keyword evidence="1" id="KW-0812">Transmembrane</keyword>
<sequence length="68" mass="7309">MIQITLIREPPDARMQTTGKLRPAACHVALRLFVATVLAVAASAAAVRKVGQAVRRITVPAHHPYPAE</sequence>
<evidence type="ECO:0000313" key="3">
    <source>
        <dbReference type="Proteomes" id="UP001168338"/>
    </source>
</evidence>
<feature type="transmembrane region" description="Helical" evidence="1">
    <location>
        <begin position="28"/>
        <end position="47"/>
    </location>
</feature>
<protein>
    <submittedName>
        <fullName evidence="2">Uncharacterized protein</fullName>
    </submittedName>
</protein>
<keyword evidence="1" id="KW-0472">Membrane</keyword>
<proteinExistence type="predicted"/>
<gene>
    <name evidence="2" type="ORF">FGU65_04660</name>
</gene>
<keyword evidence="1" id="KW-1133">Transmembrane helix</keyword>
<comment type="caution">
    <text evidence="2">The sequence shown here is derived from an EMBL/GenBank/DDBJ whole genome shotgun (WGS) entry which is preliminary data.</text>
</comment>
<keyword evidence="3" id="KW-1185">Reference proteome</keyword>
<dbReference type="Proteomes" id="UP001168338">
    <property type="component" value="Unassembled WGS sequence"/>
</dbReference>
<evidence type="ECO:0000313" key="2">
    <source>
        <dbReference type="EMBL" id="MDN7024186.1"/>
    </source>
</evidence>
<evidence type="ECO:0000256" key="1">
    <source>
        <dbReference type="SAM" id="Phobius"/>
    </source>
</evidence>
<dbReference type="EMBL" id="VCYH01000002">
    <property type="protein sequence ID" value="MDN7024186.1"/>
    <property type="molecule type" value="Genomic_DNA"/>
</dbReference>
<accession>A0ABT8M8D6</accession>
<dbReference type="RefSeq" id="WP_301663274.1">
    <property type="nucleotide sequence ID" value="NZ_VCYH01000002.1"/>
</dbReference>
<reference evidence="2" key="1">
    <citation type="submission" date="2019-05" db="EMBL/GenBank/DDBJ databases">
        <title>Methanoculleus sp. FWC-SCC1, a methanogenic archaeon isolated from deep marine cold seep.</title>
        <authorList>
            <person name="Chen Y.-W."/>
            <person name="Chen S.-C."/>
            <person name="Teng N.-H."/>
            <person name="Lai M.-C."/>
        </authorList>
    </citation>
    <scope>NUCLEOTIDE SEQUENCE</scope>
    <source>
        <strain evidence="2">FWC-SCC1</strain>
    </source>
</reference>
<organism evidence="2 3">
    <name type="scientific">Methanoculleus frigidifontis</name>
    <dbReference type="NCBI Taxonomy" id="2584085"/>
    <lineage>
        <taxon>Archaea</taxon>
        <taxon>Methanobacteriati</taxon>
        <taxon>Methanobacteriota</taxon>
        <taxon>Stenosarchaea group</taxon>
        <taxon>Methanomicrobia</taxon>
        <taxon>Methanomicrobiales</taxon>
        <taxon>Methanomicrobiaceae</taxon>
        <taxon>Methanoculleus</taxon>
    </lineage>
</organism>